<dbReference type="Gene3D" id="1.10.510.10">
    <property type="entry name" value="Transferase(Phosphotransferase) domain 1"/>
    <property type="match status" value="1"/>
</dbReference>
<keyword evidence="4 9" id="KW-0547">Nucleotide-binding</keyword>
<dbReference type="InterPro" id="IPR000719">
    <property type="entry name" value="Prot_kinase_dom"/>
</dbReference>
<dbReference type="EC" id="2.7.11.1" evidence="1"/>
<evidence type="ECO:0000256" key="8">
    <source>
        <dbReference type="ARBA" id="ARBA00048679"/>
    </source>
</evidence>
<evidence type="ECO:0000256" key="1">
    <source>
        <dbReference type="ARBA" id="ARBA00012513"/>
    </source>
</evidence>
<proteinExistence type="predicted"/>
<dbReference type="InterPro" id="IPR051420">
    <property type="entry name" value="Ser_Thr_Kinases_DiverseReg"/>
</dbReference>
<keyword evidence="12" id="KW-1185">Reference proteome</keyword>
<dbReference type="PROSITE" id="PS00107">
    <property type="entry name" value="PROTEIN_KINASE_ATP"/>
    <property type="match status" value="1"/>
</dbReference>
<keyword evidence="2" id="KW-0723">Serine/threonine-protein kinase</keyword>
<keyword evidence="5" id="KW-0418">Kinase</keyword>
<dbReference type="AlphaFoldDB" id="A0A9N9GU60"/>
<evidence type="ECO:0000256" key="5">
    <source>
        <dbReference type="ARBA" id="ARBA00022777"/>
    </source>
</evidence>
<dbReference type="InterPro" id="IPR011009">
    <property type="entry name" value="Kinase-like_dom_sf"/>
</dbReference>
<dbReference type="GO" id="GO:0005524">
    <property type="term" value="F:ATP binding"/>
    <property type="evidence" value="ECO:0007669"/>
    <property type="project" value="UniProtKB-UniRule"/>
</dbReference>
<dbReference type="GO" id="GO:0004674">
    <property type="term" value="F:protein serine/threonine kinase activity"/>
    <property type="evidence" value="ECO:0007669"/>
    <property type="project" value="UniProtKB-KW"/>
</dbReference>
<keyword evidence="3" id="KW-0808">Transferase</keyword>
<comment type="catalytic activity">
    <reaction evidence="8">
        <text>L-seryl-[protein] + ATP = O-phospho-L-seryl-[protein] + ADP + H(+)</text>
        <dbReference type="Rhea" id="RHEA:17989"/>
        <dbReference type="Rhea" id="RHEA-COMP:9863"/>
        <dbReference type="Rhea" id="RHEA-COMP:11604"/>
        <dbReference type="ChEBI" id="CHEBI:15378"/>
        <dbReference type="ChEBI" id="CHEBI:29999"/>
        <dbReference type="ChEBI" id="CHEBI:30616"/>
        <dbReference type="ChEBI" id="CHEBI:83421"/>
        <dbReference type="ChEBI" id="CHEBI:456216"/>
        <dbReference type="EC" id="2.7.11.1"/>
    </reaction>
</comment>
<feature type="domain" description="Protein kinase" evidence="10">
    <location>
        <begin position="19"/>
        <end position="313"/>
    </location>
</feature>
<evidence type="ECO:0000259" key="10">
    <source>
        <dbReference type="PROSITE" id="PS50011"/>
    </source>
</evidence>
<evidence type="ECO:0000313" key="11">
    <source>
        <dbReference type="EMBL" id="CAG8630085.1"/>
    </source>
</evidence>
<reference evidence="11" key="1">
    <citation type="submission" date="2021-06" db="EMBL/GenBank/DDBJ databases">
        <authorList>
            <person name="Kallberg Y."/>
            <person name="Tangrot J."/>
            <person name="Rosling A."/>
        </authorList>
    </citation>
    <scope>NUCLEOTIDE SEQUENCE</scope>
    <source>
        <strain evidence="11">MA453B</strain>
    </source>
</reference>
<evidence type="ECO:0000313" key="12">
    <source>
        <dbReference type="Proteomes" id="UP000789405"/>
    </source>
</evidence>
<sequence length="313" mass="36152">MTKTCLEKNNIKKLDCSQFNDKKPIGNGGSATVYSATFQGKIYALKSLNNNLCMNEKTFRKFIRELEILSKTCHRNIIKLYGVSIDPGTDNFMMVLQYANDGSLRTYLQTKQDNGLYKISWSKLIQIANDMVNGLKFLHDKKIIHRDLHSKNILINDGWAVISDFGISQEEKVIANTPQSYVNLYQKYYGMTTLSGVTDKVKINILKYVRFPNSLLVFKVWHQFFKRSEIRAKWIIDHFGKAHALFHAIRLGPNFISVSVVQKIIELGGIISRYFVQRLSQIEYNVRNIEQPRRVEKHSAVPWGSNTPLDVFY</sequence>
<comment type="catalytic activity">
    <reaction evidence="7">
        <text>L-threonyl-[protein] + ATP = O-phospho-L-threonyl-[protein] + ADP + H(+)</text>
        <dbReference type="Rhea" id="RHEA:46608"/>
        <dbReference type="Rhea" id="RHEA-COMP:11060"/>
        <dbReference type="Rhea" id="RHEA-COMP:11605"/>
        <dbReference type="ChEBI" id="CHEBI:15378"/>
        <dbReference type="ChEBI" id="CHEBI:30013"/>
        <dbReference type="ChEBI" id="CHEBI:30616"/>
        <dbReference type="ChEBI" id="CHEBI:61977"/>
        <dbReference type="ChEBI" id="CHEBI:456216"/>
        <dbReference type="EC" id="2.7.11.1"/>
    </reaction>
</comment>
<dbReference type="PANTHER" id="PTHR48005">
    <property type="entry name" value="LEUCINE RICH REPEAT KINASE 2"/>
    <property type="match status" value="1"/>
</dbReference>
<dbReference type="OrthoDB" id="2305545at2759"/>
<dbReference type="Pfam" id="PF00069">
    <property type="entry name" value="Pkinase"/>
    <property type="match status" value="1"/>
</dbReference>
<evidence type="ECO:0000256" key="6">
    <source>
        <dbReference type="ARBA" id="ARBA00022840"/>
    </source>
</evidence>
<name>A0A9N9GU60_9GLOM</name>
<dbReference type="EMBL" id="CAJVPY010004868">
    <property type="protein sequence ID" value="CAG8630085.1"/>
    <property type="molecule type" value="Genomic_DNA"/>
</dbReference>
<evidence type="ECO:0000256" key="9">
    <source>
        <dbReference type="PROSITE-ProRule" id="PRU10141"/>
    </source>
</evidence>
<dbReference type="Proteomes" id="UP000789405">
    <property type="component" value="Unassembled WGS sequence"/>
</dbReference>
<evidence type="ECO:0000256" key="3">
    <source>
        <dbReference type="ARBA" id="ARBA00022679"/>
    </source>
</evidence>
<evidence type="ECO:0000256" key="7">
    <source>
        <dbReference type="ARBA" id="ARBA00047899"/>
    </source>
</evidence>
<evidence type="ECO:0000256" key="4">
    <source>
        <dbReference type="ARBA" id="ARBA00022741"/>
    </source>
</evidence>
<dbReference type="PANTHER" id="PTHR48005:SF13">
    <property type="entry name" value="SERINE_THREONINE-PROTEIN KINASE DDB_G0278509-RELATED"/>
    <property type="match status" value="1"/>
</dbReference>
<gene>
    <name evidence="11" type="ORF">DERYTH_LOCUS9100</name>
</gene>
<accession>A0A9N9GU60</accession>
<keyword evidence="6 9" id="KW-0067">ATP-binding</keyword>
<protein>
    <recommendedName>
        <fullName evidence="1">non-specific serine/threonine protein kinase</fullName>
        <ecNumber evidence="1">2.7.11.1</ecNumber>
    </recommendedName>
</protein>
<dbReference type="PROSITE" id="PS50011">
    <property type="entry name" value="PROTEIN_KINASE_DOM"/>
    <property type="match status" value="1"/>
</dbReference>
<evidence type="ECO:0000256" key="2">
    <source>
        <dbReference type="ARBA" id="ARBA00022527"/>
    </source>
</evidence>
<comment type="caution">
    <text evidence="11">The sequence shown here is derived from an EMBL/GenBank/DDBJ whole genome shotgun (WGS) entry which is preliminary data.</text>
</comment>
<dbReference type="InterPro" id="IPR017441">
    <property type="entry name" value="Protein_kinase_ATP_BS"/>
</dbReference>
<organism evidence="11 12">
    <name type="scientific">Dentiscutata erythropus</name>
    <dbReference type="NCBI Taxonomy" id="1348616"/>
    <lineage>
        <taxon>Eukaryota</taxon>
        <taxon>Fungi</taxon>
        <taxon>Fungi incertae sedis</taxon>
        <taxon>Mucoromycota</taxon>
        <taxon>Glomeromycotina</taxon>
        <taxon>Glomeromycetes</taxon>
        <taxon>Diversisporales</taxon>
        <taxon>Gigasporaceae</taxon>
        <taxon>Dentiscutata</taxon>
    </lineage>
</organism>
<feature type="binding site" evidence="9">
    <location>
        <position position="46"/>
    </location>
    <ligand>
        <name>ATP</name>
        <dbReference type="ChEBI" id="CHEBI:30616"/>
    </ligand>
</feature>
<dbReference type="SUPFAM" id="SSF56112">
    <property type="entry name" value="Protein kinase-like (PK-like)"/>
    <property type="match status" value="1"/>
</dbReference>